<dbReference type="EMBL" id="SWAU01000001">
    <property type="protein sequence ID" value="TKA98543.1"/>
    <property type="molecule type" value="Genomic_DNA"/>
</dbReference>
<reference evidence="1 2" key="1">
    <citation type="submission" date="2019-04" db="EMBL/GenBank/DDBJ databases">
        <title>Crypto-aerobic microbial life in anoxic (sulfidic) marine sediments.</title>
        <authorList>
            <person name="Bhattacharya S."/>
            <person name="Roy C."/>
            <person name="Mondal N."/>
            <person name="Sarkar J."/>
            <person name="Mandal S."/>
            <person name="Rameez M.J."/>
            <person name="Ghosh W."/>
        </authorList>
    </citation>
    <scope>NUCLEOTIDE SEQUENCE [LARGE SCALE GENOMIC DNA]</scope>
    <source>
        <strain evidence="1 2">SBBC</strain>
    </source>
</reference>
<dbReference type="RefSeq" id="WP_136790808.1">
    <property type="nucleotide sequence ID" value="NZ_SWAU01000001.1"/>
</dbReference>
<dbReference type="InterPro" id="IPR053745">
    <property type="entry name" value="Viral_Tail_Comp_sf"/>
</dbReference>
<protein>
    <submittedName>
        <fullName evidence="1">DUF3168 domain-containing protein</fullName>
    </submittedName>
</protein>
<gene>
    <name evidence="1" type="ORF">FAZ78_00350</name>
</gene>
<dbReference type="Gene3D" id="3.30.2000.30">
    <property type="match status" value="1"/>
</dbReference>
<evidence type="ECO:0000313" key="2">
    <source>
        <dbReference type="Proteomes" id="UP000306340"/>
    </source>
</evidence>
<organism evidence="1 2">
    <name type="scientific">Cereibacter changlensis</name>
    <dbReference type="NCBI Taxonomy" id="402884"/>
    <lineage>
        <taxon>Bacteria</taxon>
        <taxon>Pseudomonadati</taxon>
        <taxon>Pseudomonadota</taxon>
        <taxon>Alphaproteobacteria</taxon>
        <taxon>Rhodobacterales</taxon>
        <taxon>Paracoccaceae</taxon>
        <taxon>Cereibacter</taxon>
    </lineage>
</organism>
<accession>A0A4U0ZA97</accession>
<proteinExistence type="predicted"/>
<dbReference type="Pfam" id="PF11367">
    <property type="entry name" value="Tail_completion_gp17"/>
    <property type="match status" value="1"/>
</dbReference>
<evidence type="ECO:0000313" key="1">
    <source>
        <dbReference type="EMBL" id="TKA98543.1"/>
    </source>
</evidence>
<name>A0A4U0ZA97_9RHOB</name>
<dbReference type="Proteomes" id="UP000306340">
    <property type="component" value="Unassembled WGS sequence"/>
</dbReference>
<dbReference type="InterPro" id="IPR021508">
    <property type="entry name" value="Gp17-like"/>
</dbReference>
<sequence>MSAETAVQIAIRARLAASSAVLALVPAGNILDVNQRPAPTPSIILGESQAVDEGDSIARNRQRVFHTVHVWKKEPSLEGVKAICGAIRQAIHADRLMLPPGFHAADARVSNMRQMRDPDGETSHGVVTVEVLVKEVAP</sequence>
<comment type="caution">
    <text evidence="1">The sequence shown here is derived from an EMBL/GenBank/DDBJ whole genome shotgun (WGS) entry which is preliminary data.</text>
</comment>
<dbReference type="AlphaFoldDB" id="A0A4U0ZA97"/>